<evidence type="ECO:0000313" key="2">
    <source>
        <dbReference type="EMBL" id="CAL1405552.1"/>
    </source>
</evidence>
<proteinExistence type="predicted"/>
<protein>
    <submittedName>
        <fullName evidence="2">Uncharacterized protein</fullName>
    </submittedName>
</protein>
<keyword evidence="3" id="KW-1185">Reference proteome</keyword>
<dbReference type="AlphaFoldDB" id="A0AAV2G5X1"/>
<evidence type="ECO:0000256" key="1">
    <source>
        <dbReference type="SAM" id="MobiDB-lite"/>
    </source>
</evidence>
<name>A0AAV2G5X1_9ROSI</name>
<accession>A0AAV2G5X1</accession>
<organism evidence="2 3">
    <name type="scientific">Linum trigynum</name>
    <dbReference type="NCBI Taxonomy" id="586398"/>
    <lineage>
        <taxon>Eukaryota</taxon>
        <taxon>Viridiplantae</taxon>
        <taxon>Streptophyta</taxon>
        <taxon>Embryophyta</taxon>
        <taxon>Tracheophyta</taxon>
        <taxon>Spermatophyta</taxon>
        <taxon>Magnoliopsida</taxon>
        <taxon>eudicotyledons</taxon>
        <taxon>Gunneridae</taxon>
        <taxon>Pentapetalae</taxon>
        <taxon>rosids</taxon>
        <taxon>fabids</taxon>
        <taxon>Malpighiales</taxon>
        <taxon>Linaceae</taxon>
        <taxon>Linum</taxon>
    </lineage>
</organism>
<gene>
    <name evidence="2" type="ORF">LTRI10_LOCUS45332</name>
</gene>
<dbReference type="EMBL" id="OZ034821">
    <property type="protein sequence ID" value="CAL1405552.1"/>
    <property type="molecule type" value="Genomic_DNA"/>
</dbReference>
<feature type="region of interest" description="Disordered" evidence="1">
    <location>
        <begin position="47"/>
        <end position="78"/>
    </location>
</feature>
<evidence type="ECO:0000313" key="3">
    <source>
        <dbReference type="Proteomes" id="UP001497516"/>
    </source>
</evidence>
<reference evidence="2 3" key="1">
    <citation type="submission" date="2024-04" db="EMBL/GenBank/DDBJ databases">
        <authorList>
            <person name="Fracassetti M."/>
        </authorList>
    </citation>
    <scope>NUCLEOTIDE SEQUENCE [LARGE SCALE GENOMIC DNA]</scope>
</reference>
<sequence>MQFRLRGGKGRVNGEREIDLDDVASGSGDVRLHRFLHGAVPGVESALGEGPGAVLEEDRGGGGGVVDEMEAARDGGSL</sequence>
<dbReference type="Proteomes" id="UP001497516">
    <property type="component" value="Chromosome 8"/>
</dbReference>